<dbReference type="InterPro" id="IPR000073">
    <property type="entry name" value="AB_hydrolase_1"/>
</dbReference>
<dbReference type="RefSeq" id="WP_378999877.1">
    <property type="nucleotide sequence ID" value="NZ_JBHSMT010000029.1"/>
</dbReference>
<keyword evidence="7" id="KW-0963">Cytoplasm</keyword>
<organism evidence="12 13">
    <name type="scientific">Paraherbaspirillum soli</name>
    <dbReference type="NCBI Taxonomy" id="631222"/>
    <lineage>
        <taxon>Bacteria</taxon>
        <taxon>Pseudomonadati</taxon>
        <taxon>Pseudomonadota</taxon>
        <taxon>Betaproteobacteria</taxon>
        <taxon>Burkholderiales</taxon>
        <taxon>Oxalobacteraceae</taxon>
        <taxon>Paraherbaspirillum</taxon>
    </lineage>
</organism>
<evidence type="ECO:0000256" key="2">
    <source>
        <dbReference type="ARBA" id="ARBA00004496"/>
    </source>
</evidence>
<evidence type="ECO:0000259" key="11">
    <source>
        <dbReference type="Pfam" id="PF00561"/>
    </source>
</evidence>
<keyword evidence="9 12" id="KW-0378">Hydrolase</keyword>
<evidence type="ECO:0000256" key="3">
    <source>
        <dbReference type="ARBA" id="ARBA00010088"/>
    </source>
</evidence>
<dbReference type="Gene3D" id="3.40.50.1820">
    <property type="entry name" value="alpha/beta hydrolase"/>
    <property type="match status" value="1"/>
</dbReference>
<protein>
    <recommendedName>
        <fullName evidence="5">Proline iminopeptidase</fullName>
        <ecNumber evidence="4">3.4.11.5</ecNumber>
    </recommendedName>
    <alternativeName>
        <fullName evidence="10">Prolyl aminopeptidase</fullName>
    </alternativeName>
</protein>
<evidence type="ECO:0000256" key="6">
    <source>
        <dbReference type="ARBA" id="ARBA00022438"/>
    </source>
</evidence>
<dbReference type="Proteomes" id="UP001596045">
    <property type="component" value="Unassembled WGS sequence"/>
</dbReference>
<evidence type="ECO:0000256" key="1">
    <source>
        <dbReference type="ARBA" id="ARBA00001585"/>
    </source>
</evidence>
<reference evidence="13" key="1">
    <citation type="journal article" date="2019" name="Int. J. Syst. Evol. Microbiol.">
        <title>The Global Catalogue of Microorganisms (GCM) 10K type strain sequencing project: providing services to taxonomists for standard genome sequencing and annotation.</title>
        <authorList>
            <consortium name="The Broad Institute Genomics Platform"/>
            <consortium name="The Broad Institute Genome Sequencing Center for Infectious Disease"/>
            <person name="Wu L."/>
            <person name="Ma J."/>
        </authorList>
    </citation>
    <scope>NUCLEOTIDE SEQUENCE [LARGE SCALE GENOMIC DNA]</scope>
    <source>
        <strain evidence="13">JCM 17066</strain>
    </source>
</reference>
<comment type="caution">
    <text evidence="12">The sequence shown here is derived from an EMBL/GenBank/DDBJ whole genome shotgun (WGS) entry which is preliminary data.</text>
</comment>
<comment type="catalytic activity">
    <reaction evidence="1">
        <text>Release of N-terminal proline from a peptide.</text>
        <dbReference type="EC" id="3.4.11.5"/>
    </reaction>
</comment>
<evidence type="ECO:0000256" key="4">
    <source>
        <dbReference type="ARBA" id="ARBA00012568"/>
    </source>
</evidence>
<comment type="subcellular location">
    <subcellularLocation>
        <location evidence="2">Cytoplasm</location>
    </subcellularLocation>
</comment>
<accession>A0ABW0MCV4</accession>
<evidence type="ECO:0000256" key="10">
    <source>
        <dbReference type="ARBA" id="ARBA00029605"/>
    </source>
</evidence>
<evidence type="ECO:0000256" key="9">
    <source>
        <dbReference type="ARBA" id="ARBA00022801"/>
    </source>
</evidence>
<evidence type="ECO:0000256" key="7">
    <source>
        <dbReference type="ARBA" id="ARBA00022490"/>
    </source>
</evidence>
<evidence type="ECO:0000256" key="8">
    <source>
        <dbReference type="ARBA" id="ARBA00022670"/>
    </source>
</evidence>
<sequence>MTQCERSGFYETSDGHRLYWERHGKIGGRPIFFLHGGPGGYSSAQHLVFFDLNRFDVILFDQRGCGRSQPHGRLLHNNTSLLVDDIEALRRYFGFTGISLLGISWGSWLSLLYQNRFPESVAQITLASVFVPTKDYVSAYEQALTLCLHKMRQAPEMLTLEDLFCALHSADSQQRRAAARLWLGASLMLDGKTMDLSWCDADIDEQAIRAINLELYYHLNDYFVTAQDLDLVFRSAEPLVVLQGVRDVFGLQSLCWLRRRGSLKSRLFQVGHDAFEPIFQHAIRNAACGDLRPR</sequence>
<dbReference type="PRINTS" id="PR00793">
    <property type="entry name" value="PROAMNOPTASE"/>
</dbReference>
<keyword evidence="13" id="KW-1185">Reference proteome</keyword>
<feature type="domain" description="AB hydrolase-1" evidence="11">
    <location>
        <begin position="30"/>
        <end position="129"/>
    </location>
</feature>
<dbReference type="EMBL" id="JBHSMT010000029">
    <property type="protein sequence ID" value="MFC5476054.1"/>
    <property type="molecule type" value="Genomic_DNA"/>
</dbReference>
<keyword evidence="6" id="KW-0031">Aminopeptidase</keyword>
<name>A0ABW0MCV4_9BURK</name>
<dbReference type="SUPFAM" id="SSF53474">
    <property type="entry name" value="alpha/beta-Hydrolases"/>
    <property type="match status" value="1"/>
</dbReference>
<dbReference type="InterPro" id="IPR029058">
    <property type="entry name" value="AB_hydrolase_fold"/>
</dbReference>
<comment type="similarity">
    <text evidence="3">Belongs to the peptidase S33 family.</text>
</comment>
<dbReference type="EC" id="3.4.11.5" evidence="4"/>
<dbReference type="GO" id="GO:0016787">
    <property type="term" value="F:hydrolase activity"/>
    <property type="evidence" value="ECO:0007669"/>
    <property type="project" value="UniProtKB-KW"/>
</dbReference>
<dbReference type="InterPro" id="IPR002410">
    <property type="entry name" value="Peptidase_S33"/>
</dbReference>
<gene>
    <name evidence="12" type="ORF">ACFPM8_18995</name>
</gene>
<dbReference type="InterPro" id="IPR005944">
    <property type="entry name" value="Pro_iminopeptidase"/>
</dbReference>
<proteinExistence type="inferred from homology"/>
<dbReference type="PANTHER" id="PTHR43722">
    <property type="entry name" value="PROLINE IMINOPEPTIDASE"/>
    <property type="match status" value="1"/>
</dbReference>
<evidence type="ECO:0000313" key="13">
    <source>
        <dbReference type="Proteomes" id="UP001596045"/>
    </source>
</evidence>
<dbReference type="PANTHER" id="PTHR43722:SF1">
    <property type="entry name" value="PROLINE IMINOPEPTIDASE"/>
    <property type="match status" value="1"/>
</dbReference>
<evidence type="ECO:0000313" key="12">
    <source>
        <dbReference type="EMBL" id="MFC5476054.1"/>
    </source>
</evidence>
<dbReference type="Pfam" id="PF00561">
    <property type="entry name" value="Abhydrolase_1"/>
    <property type="match status" value="1"/>
</dbReference>
<evidence type="ECO:0000256" key="5">
    <source>
        <dbReference type="ARBA" id="ARBA00021843"/>
    </source>
</evidence>
<keyword evidence="8" id="KW-0645">Protease</keyword>